<protein>
    <recommendedName>
        <fullName evidence="4">Cyclic nucleotide-binding domain-containing protein</fullName>
    </recommendedName>
</protein>
<sequence>MSSVCVSKVTNVMARWQSTRQQKQQTMQSLREYCTSHGIDVSQILSMKRYAERELARKAAYEAHTNLLQTFSSSMLKTLLHQARRSFLHYHKDFAAWCAKSDVLEFNICNKAMKEQYNMKYDSIFMASDHAEGMYLMATAQCSYEFDTMPIMPRFGTNPASNPGTRCCLWRLLSKPVDELEENIVRLGSGDFISEHALWVTGWSHRGRLQVIADGWVLALPTCSLMETLKEQPNVIECVVSFAKKYAQALNLMTESNDEKLSDLPFCTESENGSSRGLNSRGLNSRGLNSRGLKSHRLQGRSVLPKPIP</sequence>
<dbReference type="SUPFAM" id="SSF51206">
    <property type="entry name" value="cAMP-binding domain-like"/>
    <property type="match status" value="1"/>
</dbReference>
<evidence type="ECO:0008006" key="4">
    <source>
        <dbReference type="Google" id="ProtNLM"/>
    </source>
</evidence>
<feature type="region of interest" description="Disordered" evidence="1">
    <location>
        <begin position="270"/>
        <end position="309"/>
    </location>
</feature>
<dbReference type="EMBL" id="CAJNIZ010046650">
    <property type="protein sequence ID" value="CAE7753202.1"/>
    <property type="molecule type" value="Genomic_DNA"/>
</dbReference>
<feature type="compositionally biased region" description="Polar residues" evidence="1">
    <location>
        <begin position="270"/>
        <end position="288"/>
    </location>
</feature>
<evidence type="ECO:0000313" key="3">
    <source>
        <dbReference type="Proteomes" id="UP000649617"/>
    </source>
</evidence>
<comment type="caution">
    <text evidence="2">The sequence shown here is derived from an EMBL/GenBank/DDBJ whole genome shotgun (WGS) entry which is preliminary data.</text>
</comment>
<dbReference type="OrthoDB" id="437512at2759"/>
<evidence type="ECO:0000313" key="2">
    <source>
        <dbReference type="EMBL" id="CAE7753202.1"/>
    </source>
</evidence>
<name>A0A812Y023_SYMPI</name>
<proteinExistence type="predicted"/>
<reference evidence="2" key="1">
    <citation type="submission" date="2021-02" db="EMBL/GenBank/DDBJ databases">
        <authorList>
            <person name="Dougan E. K."/>
            <person name="Rhodes N."/>
            <person name="Thang M."/>
            <person name="Chan C."/>
        </authorList>
    </citation>
    <scope>NUCLEOTIDE SEQUENCE</scope>
</reference>
<accession>A0A812Y023</accession>
<dbReference type="InterPro" id="IPR018490">
    <property type="entry name" value="cNMP-bd_dom_sf"/>
</dbReference>
<evidence type="ECO:0000256" key="1">
    <source>
        <dbReference type="SAM" id="MobiDB-lite"/>
    </source>
</evidence>
<dbReference type="Proteomes" id="UP000649617">
    <property type="component" value="Unassembled WGS sequence"/>
</dbReference>
<gene>
    <name evidence="2" type="ORF">SPIL2461_LOCUS21842</name>
</gene>
<organism evidence="2 3">
    <name type="scientific">Symbiodinium pilosum</name>
    <name type="common">Dinoflagellate</name>
    <dbReference type="NCBI Taxonomy" id="2952"/>
    <lineage>
        <taxon>Eukaryota</taxon>
        <taxon>Sar</taxon>
        <taxon>Alveolata</taxon>
        <taxon>Dinophyceae</taxon>
        <taxon>Suessiales</taxon>
        <taxon>Symbiodiniaceae</taxon>
        <taxon>Symbiodinium</taxon>
    </lineage>
</organism>
<keyword evidence="3" id="KW-1185">Reference proteome</keyword>
<dbReference type="AlphaFoldDB" id="A0A812Y023"/>